<comment type="caution">
    <text evidence="4">The sequence shown here is derived from an EMBL/GenBank/DDBJ whole genome shotgun (WGS) entry which is preliminary data.</text>
</comment>
<dbReference type="Pfam" id="PF01501">
    <property type="entry name" value="Glyco_transf_8"/>
    <property type="match status" value="1"/>
</dbReference>
<dbReference type="AlphaFoldDB" id="A0A4U1CN41"/>
<accession>A0A4U1CN41</accession>
<dbReference type="CDD" id="cd04194">
    <property type="entry name" value="GT8_A4GalT_like"/>
    <property type="match status" value="1"/>
</dbReference>
<sequence>MSPKGRITIVTVTDNHYLILLAALLKSIEINHHSEEIIDMNIVGDHISDANRNKFNSSFRNQSINIIWHDMKSIMSKSVKLPADKTSYPLNIYMRLFFSAFIGEEVKRVLYLDVDMIVLSEISTLYHTDLKSFPIGAVLDPKIKTFDNSWGGIKNYKELGLDGNAAYFNTGLLLIDIDEWKKNNTTQKVIDCIEKNKSYLNYPDQYGLNVVFADNWFHIDPSWNTFAASAPDVLPNLIHFTERKPIYQSYTYSPEYQGIFFSFLKLTEWNDFKLIGENHRYLKKIDNVIKKWFSSKRSSRS</sequence>
<proteinExistence type="predicted"/>
<dbReference type="PANTHER" id="PTHR13778">
    <property type="entry name" value="GLYCOSYLTRANSFERASE 8 DOMAIN-CONTAINING PROTEIN"/>
    <property type="match status" value="1"/>
</dbReference>
<dbReference type="SUPFAM" id="SSF53448">
    <property type="entry name" value="Nucleotide-diphospho-sugar transferases"/>
    <property type="match status" value="1"/>
</dbReference>
<evidence type="ECO:0000313" key="4">
    <source>
        <dbReference type="EMBL" id="TKC09331.1"/>
    </source>
</evidence>
<dbReference type="EMBL" id="SWBQ01000001">
    <property type="protein sequence ID" value="TKC09331.1"/>
    <property type="molecule type" value="Genomic_DNA"/>
</dbReference>
<keyword evidence="2 4" id="KW-0808">Transferase</keyword>
<dbReference type="GO" id="GO:0016757">
    <property type="term" value="F:glycosyltransferase activity"/>
    <property type="evidence" value="ECO:0007669"/>
    <property type="project" value="UniProtKB-KW"/>
</dbReference>
<dbReference type="InterPro" id="IPR029044">
    <property type="entry name" value="Nucleotide-diphossugar_trans"/>
</dbReference>
<dbReference type="RefSeq" id="WP_136834742.1">
    <property type="nucleotide sequence ID" value="NZ_SWBQ01000001.1"/>
</dbReference>
<dbReference type="OrthoDB" id="695971at2"/>
<keyword evidence="1" id="KW-0328">Glycosyltransferase</keyword>
<reference evidence="4 5" key="1">
    <citation type="submission" date="2019-04" db="EMBL/GenBank/DDBJ databases">
        <title>Pedobacter sp. RP-3-15 sp. nov., isolated from Arctic soil.</title>
        <authorList>
            <person name="Dahal R.H."/>
            <person name="Kim D.-U."/>
        </authorList>
    </citation>
    <scope>NUCLEOTIDE SEQUENCE [LARGE SCALE GENOMIC DNA]</scope>
    <source>
        <strain evidence="4 5">RP-3-15</strain>
    </source>
</reference>
<dbReference type="InterPro" id="IPR050748">
    <property type="entry name" value="Glycosyltrans_8_dom-fam"/>
</dbReference>
<name>A0A4U1CN41_9SPHI</name>
<organism evidence="4 5">
    <name type="scientific">Pedobacter frigoris</name>
    <dbReference type="NCBI Taxonomy" id="2571272"/>
    <lineage>
        <taxon>Bacteria</taxon>
        <taxon>Pseudomonadati</taxon>
        <taxon>Bacteroidota</taxon>
        <taxon>Sphingobacteriia</taxon>
        <taxon>Sphingobacteriales</taxon>
        <taxon>Sphingobacteriaceae</taxon>
        <taxon>Pedobacter</taxon>
    </lineage>
</organism>
<keyword evidence="5" id="KW-1185">Reference proteome</keyword>
<evidence type="ECO:0000256" key="3">
    <source>
        <dbReference type="ARBA" id="ARBA00022723"/>
    </source>
</evidence>
<evidence type="ECO:0000256" key="1">
    <source>
        <dbReference type="ARBA" id="ARBA00022676"/>
    </source>
</evidence>
<gene>
    <name evidence="4" type="ORF">FA047_04355</name>
</gene>
<dbReference type="InterPro" id="IPR002495">
    <property type="entry name" value="Glyco_trans_8"/>
</dbReference>
<keyword evidence="3" id="KW-0479">Metal-binding</keyword>
<evidence type="ECO:0000313" key="5">
    <source>
        <dbReference type="Proteomes" id="UP000307244"/>
    </source>
</evidence>
<dbReference type="Gene3D" id="3.90.550.10">
    <property type="entry name" value="Spore Coat Polysaccharide Biosynthesis Protein SpsA, Chain A"/>
    <property type="match status" value="1"/>
</dbReference>
<dbReference type="GO" id="GO:0046872">
    <property type="term" value="F:metal ion binding"/>
    <property type="evidence" value="ECO:0007669"/>
    <property type="project" value="UniProtKB-KW"/>
</dbReference>
<dbReference type="PANTHER" id="PTHR13778:SF47">
    <property type="entry name" value="LIPOPOLYSACCHARIDE 1,3-GALACTOSYLTRANSFERASE"/>
    <property type="match status" value="1"/>
</dbReference>
<dbReference type="Proteomes" id="UP000307244">
    <property type="component" value="Unassembled WGS sequence"/>
</dbReference>
<evidence type="ECO:0000256" key="2">
    <source>
        <dbReference type="ARBA" id="ARBA00022679"/>
    </source>
</evidence>
<protein>
    <submittedName>
        <fullName evidence="4">Glycosyltransferase family 8 protein</fullName>
    </submittedName>
</protein>